<dbReference type="InterPro" id="IPR041562">
    <property type="entry name" value="MCM_lid"/>
</dbReference>
<dbReference type="InterPro" id="IPR041024">
    <property type="entry name" value="Mcm6_C"/>
</dbReference>
<evidence type="ECO:0000313" key="14">
    <source>
        <dbReference type="Proteomes" id="UP001148786"/>
    </source>
</evidence>
<dbReference type="GO" id="GO:0042555">
    <property type="term" value="C:MCM complex"/>
    <property type="evidence" value="ECO:0007669"/>
    <property type="project" value="TreeGrafter"/>
</dbReference>
<dbReference type="GO" id="GO:0005524">
    <property type="term" value="F:ATP binding"/>
    <property type="evidence" value="ECO:0007669"/>
    <property type="project" value="InterPro"/>
</dbReference>
<dbReference type="Pfam" id="PF17855">
    <property type="entry name" value="MCM_lid"/>
    <property type="match status" value="1"/>
</dbReference>
<evidence type="ECO:0000256" key="5">
    <source>
        <dbReference type="ARBA" id="ARBA00023242"/>
    </source>
</evidence>
<keyword evidence="5" id="KW-0539">Nucleus</keyword>
<evidence type="ECO:0000259" key="12">
    <source>
        <dbReference type="Pfam" id="PF18263"/>
    </source>
</evidence>
<evidence type="ECO:0000256" key="4">
    <source>
        <dbReference type="ARBA" id="ARBA00022806"/>
    </source>
</evidence>
<comment type="caution">
    <text evidence="13">The sequence shown here is derived from an EMBL/GenBank/DDBJ whole genome shotgun (WGS) entry which is preliminary data.</text>
</comment>
<dbReference type="GO" id="GO:1902969">
    <property type="term" value="P:mitotic DNA replication"/>
    <property type="evidence" value="ECO:0007669"/>
    <property type="project" value="TreeGrafter"/>
</dbReference>
<reference evidence="13" key="1">
    <citation type="submission" date="2022-07" db="EMBL/GenBank/DDBJ databases">
        <title>Genome Sequence of Agrocybe chaxingu.</title>
        <authorList>
            <person name="Buettner E."/>
        </authorList>
    </citation>
    <scope>NUCLEOTIDE SEQUENCE</scope>
    <source>
        <strain evidence="13">MP-N11</strain>
    </source>
</reference>
<dbReference type="GO" id="GO:1990518">
    <property type="term" value="F:single-stranded 3'-5' DNA helicase activity"/>
    <property type="evidence" value="ECO:0007669"/>
    <property type="project" value="TreeGrafter"/>
</dbReference>
<dbReference type="GO" id="GO:0005634">
    <property type="term" value="C:nucleus"/>
    <property type="evidence" value="ECO:0007669"/>
    <property type="project" value="UniProtKB-SubCell"/>
</dbReference>
<evidence type="ECO:0000313" key="13">
    <source>
        <dbReference type="EMBL" id="KAJ3481265.1"/>
    </source>
</evidence>
<dbReference type="PANTHER" id="PTHR11630">
    <property type="entry name" value="DNA REPLICATION LICENSING FACTOR MCM FAMILY MEMBER"/>
    <property type="match status" value="1"/>
</dbReference>
<dbReference type="Gene3D" id="3.40.50.300">
    <property type="entry name" value="P-loop containing nucleotide triphosphate hydrolases"/>
    <property type="match status" value="1"/>
</dbReference>
<evidence type="ECO:0000256" key="6">
    <source>
        <dbReference type="ARBA" id="ARBA00023306"/>
    </source>
</evidence>
<dbReference type="FunFam" id="1.20.58.870:FF:000002">
    <property type="entry name" value="DNA helicase"/>
    <property type="match status" value="1"/>
</dbReference>
<dbReference type="PANTHER" id="PTHR11630:SF43">
    <property type="entry name" value="DNA REPLICATION LICENSING FACTOR MCM6"/>
    <property type="match status" value="1"/>
</dbReference>
<dbReference type="Proteomes" id="UP001148786">
    <property type="component" value="Unassembled WGS sequence"/>
</dbReference>
<name>A0A9W8JNI5_9AGAR</name>
<evidence type="ECO:0000256" key="2">
    <source>
        <dbReference type="ARBA" id="ARBA00008010"/>
    </source>
</evidence>
<evidence type="ECO:0000256" key="9">
    <source>
        <dbReference type="ARBA" id="ARBA00078178"/>
    </source>
</evidence>
<dbReference type="Gene3D" id="1.20.58.870">
    <property type="match status" value="1"/>
</dbReference>
<keyword evidence="14" id="KW-1185">Reference proteome</keyword>
<feature type="domain" description="MCM AAA-lid" evidence="11">
    <location>
        <begin position="1"/>
        <end position="71"/>
    </location>
</feature>
<proteinExistence type="inferred from homology"/>
<dbReference type="InterPro" id="IPR031327">
    <property type="entry name" value="MCM"/>
</dbReference>
<keyword evidence="4" id="KW-0067">ATP-binding</keyword>
<dbReference type="GO" id="GO:0003697">
    <property type="term" value="F:single-stranded DNA binding"/>
    <property type="evidence" value="ECO:0007669"/>
    <property type="project" value="TreeGrafter"/>
</dbReference>
<gene>
    <name evidence="13" type="ORF">NLJ89_g12224</name>
</gene>
<accession>A0A9W8JNI5</accession>
<protein>
    <recommendedName>
        <fullName evidence="7 8">DNA replication licensing factor MCM6</fullName>
    </recommendedName>
    <alternativeName>
        <fullName evidence="7 8">DNA replication licensing factor MCM6</fullName>
    </alternativeName>
    <alternativeName>
        <fullName evidence="9">Minichromosome maintenance protein 6</fullName>
    </alternativeName>
</protein>
<evidence type="ECO:0000256" key="8">
    <source>
        <dbReference type="ARBA" id="ARBA00074937"/>
    </source>
</evidence>
<keyword evidence="3" id="KW-0235">DNA replication</keyword>
<evidence type="ECO:0000256" key="7">
    <source>
        <dbReference type="ARBA" id="ARBA00073751"/>
    </source>
</evidence>
<comment type="similarity">
    <text evidence="2">Belongs to the MCM family.</text>
</comment>
<dbReference type="OrthoDB" id="3261550at2759"/>
<evidence type="ECO:0000259" key="11">
    <source>
        <dbReference type="Pfam" id="PF17855"/>
    </source>
</evidence>
<feature type="compositionally biased region" description="Low complexity" evidence="10">
    <location>
        <begin position="128"/>
        <end position="139"/>
    </location>
</feature>
<keyword evidence="4" id="KW-0378">Hydrolase</keyword>
<dbReference type="EMBL" id="JANKHO010003748">
    <property type="protein sequence ID" value="KAJ3481265.1"/>
    <property type="molecule type" value="Genomic_DNA"/>
</dbReference>
<dbReference type="AlphaFoldDB" id="A0A9W8JNI5"/>
<evidence type="ECO:0000256" key="10">
    <source>
        <dbReference type="SAM" id="MobiDB-lite"/>
    </source>
</evidence>
<sequence>MTPEAADVLVEKYRILRQDDATGAGRNSYRITVRQLESMIRLSEAIARANCTSEITPAFVREAYSLLRQSIIHVEHDAIDFDEEELEGERKNGAQVDDSEDVQMTADSFEAADESSVPVRIHVAGRQAQAAGSSSRAGSVIPGAERAASLPPPPKRRMIISHDKYIELQSMIVLYLSEQETKTGQGTDREELIDWYLEQREAEIQHIEELEYEKELIVKLLRKLVKDNFLIEVRGDVQESLTSMDEDSQQSFGAAGENVRVYYLVHPSVDTESSMTSGY</sequence>
<comment type="subcellular location">
    <subcellularLocation>
        <location evidence="1">Nucleus</location>
    </subcellularLocation>
</comment>
<keyword evidence="4" id="KW-0347">Helicase</keyword>
<dbReference type="GO" id="GO:0000727">
    <property type="term" value="P:double-strand break repair via break-induced replication"/>
    <property type="evidence" value="ECO:0007669"/>
    <property type="project" value="TreeGrafter"/>
</dbReference>
<keyword evidence="6" id="KW-0131">Cell cycle</keyword>
<keyword evidence="4" id="KW-0547">Nucleotide-binding</keyword>
<evidence type="ECO:0000256" key="3">
    <source>
        <dbReference type="ARBA" id="ARBA00022705"/>
    </source>
</evidence>
<organism evidence="13 14">
    <name type="scientific">Agrocybe chaxingu</name>
    <dbReference type="NCBI Taxonomy" id="84603"/>
    <lineage>
        <taxon>Eukaryota</taxon>
        <taxon>Fungi</taxon>
        <taxon>Dikarya</taxon>
        <taxon>Basidiomycota</taxon>
        <taxon>Agaricomycotina</taxon>
        <taxon>Agaricomycetes</taxon>
        <taxon>Agaricomycetidae</taxon>
        <taxon>Agaricales</taxon>
        <taxon>Agaricineae</taxon>
        <taxon>Strophariaceae</taxon>
        <taxon>Agrocybe</taxon>
    </lineage>
</organism>
<feature type="domain" description="Mcm6 C-terminal winged-helix" evidence="12">
    <location>
        <begin position="157"/>
        <end position="270"/>
    </location>
</feature>
<dbReference type="InterPro" id="IPR027417">
    <property type="entry name" value="P-loop_NTPase"/>
</dbReference>
<evidence type="ECO:0000256" key="1">
    <source>
        <dbReference type="ARBA" id="ARBA00004123"/>
    </source>
</evidence>
<feature type="region of interest" description="Disordered" evidence="10">
    <location>
        <begin position="128"/>
        <end position="154"/>
    </location>
</feature>
<dbReference type="Pfam" id="PF18263">
    <property type="entry name" value="WHD_MCM6"/>
    <property type="match status" value="1"/>
</dbReference>